<dbReference type="FunFam" id="3.30.420.10:FF:000045">
    <property type="entry name" value="3'-5' exonuclease DinG"/>
    <property type="match status" value="1"/>
</dbReference>
<dbReference type="Pfam" id="PF00929">
    <property type="entry name" value="RNase_T"/>
    <property type="match status" value="1"/>
</dbReference>
<dbReference type="Pfam" id="PF17657">
    <property type="entry name" value="DNA_pol3_finger"/>
    <property type="match status" value="1"/>
</dbReference>
<keyword evidence="16" id="KW-1185">Reference proteome</keyword>
<evidence type="ECO:0000259" key="13">
    <source>
        <dbReference type="SMART" id="SM00479"/>
    </source>
</evidence>
<evidence type="ECO:0000256" key="6">
    <source>
        <dbReference type="ARBA" id="ARBA00022722"/>
    </source>
</evidence>
<dbReference type="InterPro" id="IPR013520">
    <property type="entry name" value="Ribonucl_H"/>
</dbReference>
<dbReference type="Gene3D" id="3.20.20.140">
    <property type="entry name" value="Metal-dependent hydrolases"/>
    <property type="match status" value="2"/>
</dbReference>
<dbReference type="CDD" id="cd04484">
    <property type="entry name" value="polC_OBF"/>
    <property type="match status" value="1"/>
</dbReference>
<keyword evidence="8 11" id="KW-0269">Exonuclease</keyword>
<evidence type="ECO:0000256" key="10">
    <source>
        <dbReference type="ARBA" id="ARBA00049244"/>
    </source>
</evidence>
<dbReference type="InterPro" id="IPR040982">
    <property type="entry name" value="DNA_pol3_finger"/>
</dbReference>
<gene>
    <name evidence="11" type="primary">polC</name>
    <name evidence="15" type="ORF">J3A84_01295</name>
</gene>
<dbReference type="GO" id="GO:0008408">
    <property type="term" value="F:3'-5' exonuclease activity"/>
    <property type="evidence" value="ECO:0007669"/>
    <property type="project" value="UniProtKB-UniRule"/>
</dbReference>
<dbReference type="InterPro" id="IPR004805">
    <property type="entry name" value="DnaE2/DnaE/PolC"/>
</dbReference>
<dbReference type="InterPro" id="IPR004013">
    <property type="entry name" value="PHP_dom"/>
</dbReference>
<keyword evidence="9 11" id="KW-0239">DNA-directed DNA polymerase</keyword>
<comment type="catalytic activity">
    <reaction evidence="10 11">
        <text>DNA(n) + a 2'-deoxyribonucleoside 5'-triphosphate = DNA(n+1) + diphosphate</text>
        <dbReference type="Rhea" id="RHEA:22508"/>
        <dbReference type="Rhea" id="RHEA-COMP:17339"/>
        <dbReference type="Rhea" id="RHEA-COMP:17340"/>
        <dbReference type="ChEBI" id="CHEBI:33019"/>
        <dbReference type="ChEBI" id="CHEBI:61560"/>
        <dbReference type="ChEBI" id="CHEBI:173112"/>
        <dbReference type="EC" id="2.7.7.7"/>
    </reaction>
</comment>
<dbReference type="CDD" id="cd07435">
    <property type="entry name" value="PHP_PolIIIA_POLC"/>
    <property type="match status" value="1"/>
</dbReference>
<organism evidence="15 16">
    <name type="scientific">Proteiniclasticum aestuarii</name>
    <dbReference type="NCBI Taxonomy" id="2817862"/>
    <lineage>
        <taxon>Bacteria</taxon>
        <taxon>Bacillati</taxon>
        <taxon>Bacillota</taxon>
        <taxon>Clostridia</taxon>
        <taxon>Eubacteriales</taxon>
        <taxon>Clostridiaceae</taxon>
        <taxon>Proteiniclasticum</taxon>
    </lineage>
</organism>
<evidence type="ECO:0000256" key="8">
    <source>
        <dbReference type="ARBA" id="ARBA00022839"/>
    </source>
</evidence>
<dbReference type="Gene3D" id="3.30.420.10">
    <property type="entry name" value="Ribonuclease H-like superfamily/Ribonuclease H"/>
    <property type="match status" value="1"/>
</dbReference>
<dbReference type="InterPro" id="IPR012337">
    <property type="entry name" value="RNaseH-like_sf"/>
</dbReference>
<dbReference type="InterPro" id="IPR029460">
    <property type="entry name" value="DNAPol_HHH"/>
</dbReference>
<dbReference type="SMART" id="SM00481">
    <property type="entry name" value="POLIIIAc"/>
    <property type="match status" value="1"/>
</dbReference>
<comment type="subcellular location">
    <subcellularLocation>
        <location evidence="11">Cytoplasm</location>
    </subcellularLocation>
</comment>
<evidence type="ECO:0000256" key="7">
    <source>
        <dbReference type="ARBA" id="ARBA00022801"/>
    </source>
</evidence>
<dbReference type="SMART" id="SM00479">
    <property type="entry name" value="EXOIII"/>
    <property type="match status" value="1"/>
</dbReference>
<dbReference type="CDD" id="cd06127">
    <property type="entry name" value="DEDDh"/>
    <property type="match status" value="1"/>
</dbReference>
<keyword evidence="4 11" id="KW-0548">Nucleotidyltransferase</keyword>
<comment type="caution">
    <text evidence="15">The sequence shown here is derived from an EMBL/GenBank/DDBJ whole genome shotgun (WGS) entry which is preliminary data.</text>
</comment>
<name>A0A939H5V3_9CLOT</name>
<protein>
    <recommendedName>
        <fullName evidence="11">DNA polymerase III PolC-type</fullName>
        <shortName evidence="11">PolIII</shortName>
        <ecNumber evidence="11">2.7.7.7</ecNumber>
    </recommendedName>
</protein>
<dbReference type="PANTHER" id="PTHR32294:SF5">
    <property type="entry name" value="DNA POLYMERASE III POLC-TYPE"/>
    <property type="match status" value="1"/>
</dbReference>
<accession>A0A939H5V3</accession>
<dbReference type="Pfam" id="PF14579">
    <property type="entry name" value="HHH_6"/>
    <property type="match status" value="1"/>
</dbReference>
<reference evidence="15" key="1">
    <citation type="submission" date="2021-03" db="EMBL/GenBank/DDBJ databases">
        <title>Proteiniclasticum marinus sp. nov., isolated from tidal flat sediment.</title>
        <authorList>
            <person name="Namirimu T."/>
            <person name="Yang J.-A."/>
            <person name="Yang S.-H."/>
            <person name="Kim Y.-J."/>
            <person name="Kwon K.K."/>
        </authorList>
    </citation>
    <scope>NUCLEOTIDE SEQUENCE</scope>
    <source>
        <strain evidence="15">SCR006</strain>
    </source>
</reference>
<dbReference type="EMBL" id="JAFNJU010000001">
    <property type="protein sequence ID" value="MBO1263676.1"/>
    <property type="molecule type" value="Genomic_DNA"/>
</dbReference>
<evidence type="ECO:0000313" key="16">
    <source>
        <dbReference type="Proteomes" id="UP000664218"/>
    </source>
</evidence>
<feature type="region of interest" description="Disordered" evidence="12">
    <location>
        <begin position="186"/>
        <end position="207"/>
    </location>
</feature>
<feature type="compositionally biased region" description="Basic and acidic residues" evidence="12">
    <location>
        <begin position="198"/>
        <end position="207"/>
    </location>
</feature>
<evidence type="ECO:0000256" key="3">
    <source>
        <dbReference type="ARBA" id="ARBA00022679"/>
    </source>
</evidence>
<comment type="similarity">
    <text evidence="11">Belongs to the DNA polymerase type-C family. PolC subfamily.</text>
</comment>
<keyword evidence="2 11" id="KW-0963">Cytoplasm</keyword>
<evidence type="ECO:0000256" key="11">
    <source>
        <dbReference type="HAMAP-Rule" id="MF_00356"/>
    </source>
</evidence>
<proteinExistence type="inferred from homology"/>
<dbReference type="EC" id="2.7.7.7" evidence="11"/>
<dbReference type="NCBIfam" id="NF001688">
    <property type="entry name" value="PRK00448.1"/>
    <property type="match status" value="1"/>
</dbReference>
<dbReference type="InterPro" id="IPR011708">
    <property type="entry name" value="DNA_pol3_alpha_NTPase_dom"/>
</dbReference>
<dbReference type="InterPro" id="IPR003141">
    <property type="entry name" value="Pol/His_phosphatase_N"/>
</dbReference>
<dbReference type="RefSeq" id="WP_207598185.1">
    <property type="nucleotide sequence ID" value="NZ_JAFNJU010000001.1"/>
</dbReference>
<dbReference type="HAMAP" id="MF_00356">
    <property type="entry name" value="DNApol_PolC"/>
    <property type="match status" value="1"/>
</dbReference>
<dbReference type="SUPFAM" id="SSF53098">
    <property type="entry name" value="Ribonuclease H-like"/>
    <property type="match status" value="1"/>
</dbReference>
<evidence type="ECO:0000256" key="9">
    <source>
        <dbReference type="ARBA" id="ARBA00022932"/>
    </source>
</evidence>
<dbReference type="PANTHER" id="PTHR32294">
    <property type="entry name" value="DNA POLYMERASE III SUBUNIT ALPHA"/>
    <property type="match status" value="1"/>
</dbReference>
<dbReference type="GO" id="GO:0003887">
    <property type="term" value="F:DNA-directed DNA polymerase activity"/>
    <property type="evidence" value="ECO:0007669"/>
    <property type="project" value="UniProtKB-UniRule"/>
</dbReference>
<keyword evidence="7 11" id="KW-0378">Hydrolase</keyword>
<evidence type="ECO:0000256" key="1">
    <source>
        <dbReference type="ARBA" id="ARBA00003452"/>
    </source>
</evidence>
<keyword evidence="3 11" id="KW-0808">Transferase</keyword>
<dbReference type="GO" id="GO:0005737">
    <property type="term" value="C:cytoplasm"/>
    <property type="evidence" value="ECO:0007669"/>
    <property type="project" value="UniProtKB-SubCell"/>
</dbReference>
<dbReference type="Pfam" id="PF07733">
    <property type="entry name" value="DNA_pol3_alpha"/>
    <property type="match status" value="1"/>
</dbReference>
<dbReference type="InterPro" id="IPR044923">
    <property type="entry name" value="PolC_middle_finger_sf"/>
</dbReference>
<feature type="domain" description="Exonuclease" evidence="13">
    <location>
        <begin position="413"/>
        <end position="578"/>
    </location>
</feature>
<evidence type="ECO:0000259" key="14">
    <source>
        <dbReference type="SMART" id="SM00481"/>
    </source>
</evidence>
<dbReference type="Proteomes" id="UP000664218">
    <property type="component" value="Unassembled WGS sequence"/>
</dbReference>
<feature type="domain" description="Polymerase/histidinol phosphatase N-terminal" evidence="14">
    <location>
        <begin position="331"/>
        <end position="398"/>
    </location>
</feature>
<dbReference type="Gene3D" id="2.40.50.140">
    <property type="entry name" value="Nucleic acid-binding proteins"/>
    <property type="match status" value="1"/>
</dbReference>
<dbReference type="InterPro" id="IPR036397">
    <property type="entry name" value="RNaseH_sf"/>
</dbReference>
<dbReference type="GO" id="GO:0003677">
    <property type="term" value="F:DNA binding"/>
    <property type="evidence" value="ECO:0007669"/>
    <property type="project" value="UniProtKB-UniRule"/>
</dbReference>
<dbReference type="InterPro" id="IPR006308">
    <property type="entry name" value="Pol_III_a_PolC-type_gram_pos"/>
</dbReference>
<evidence type="ECO:0000256" key="12">
    <source>
        <dbReference type="SAM" id="MobiDB-lite"/>
    </source>
</evidence>
<evidence type="ECO:0000256" key="2">
    <source>
        <dbReference type="ARBA" id="ARBA00022490"/>
    </source>
</evidence>
<dbReference type="Pfam" id="PF02811">
    <property type="entry name" value="PHP"/>
    <property type="match status" value="1"/>
</dbReference>
<evidence type="ECO:0000256" key="5">
    <source>
        <dbReference type="ARBA" id="ARBA00022705"/>
    </source>
</evidence>
<sequence>MKRKGEEFLEIQEMMSKESSLTPFKIENVLKVEFAKKMNLFRVYLKSLHVLDPRVKEPISTFLNKLIGQNCDVSIINILDEVHEENIQDVLMGIFLTEPLKYNFLKDAKVSFDESKLVIRHYSPALIRNFQMKNAVKQMERVLTSFYQKDIHIEVRLDESLTPEKEEIDVRHELSVMRKEAGLKTEVPGTTKPVGVPMKEKAPSAGKDSKKFKDERILLGKSIKEPSIRIRDLDDNSGVSVIDGEVFKTDVRKLKNGKNLYLLYVTDHSSSISVKVFTKEEEDLPIKAGEVFRFKGNVTFDMYSKELTMIAKDINRMEKIRRKDLADEKRVELHFHSNMSSMDGLASAKRIFSQAKDFGHKAVAITDHGVVQAYPEAMEQSKATGVKAIYGMEAYVINDELNIVENINPDLEEMVIFDIETTGFSSKNDRIIEIGAVKVKDGVVVDEFSAFVNPHRPIPMKITELTGITDAMVKDAPSIEPVIRAFSDFIRDTILVAHNAYFDVGFIRKNLADFGMTIDNPIMDTVPLSRFLYKELKRHRLDTIAKHLGIDMGSHHRAVDDAKTTHRILMKSMDKMADMGIHSFEELNERSKEDMDFKRLPMFHTTLLVKNTTGLKNLYELVSESHLKSFHMKPRIRKSQLDKKREGLLLGSACINSELVRYIMEGRTEDEIEKMAAYYDYLEVQPIENNLDLLKDGRIRDLEGLRDLNRKIISLGESQGKLVAATGDVHYIDKEDKLYRKILLGAQGYSNQNDDLDLYFRTTDEMLDAFSYLGKEKAHEIVVKNTNLIADSIEAFLPIPNGTFPPKIEGADEEIREMTMAEAHKLYGDVLPEVVEKRVAKELNSIISNGYAVLYLIAHKLVAKSLSDGYLVGSRGSVGSSLVATFTGITEVNGLPPHYRCPSCRHNEFFLDGSVSSGADLPLKNCPECGTPYVRDGHDIPFETFLGFEGDKEPDIDLNFSGEYQAVVHKYTEELFGEGYVFKAGTIGTVAEKTAYAYVKKYLEQKEMNLPSAEVERLSQGMVGVKRTTGQHPGGIMVVPRDNDVHNFTPVQRPADDQTSDITTTHFDYHSISGRLLKLDILGHDDPTMLRMLQDLTGLDPKTIPLNDEKVLSLFTSTKALGVTEEQLGIPLGASGLPEFGTKFVRGMLLDTKPSTFADLVRISGLSHGTDVWLNNAQYYIKEGFTTLGECISTRDDIMVYLIYKGLPSKKAFTIMESVRKGKGLKEDDEKIMREHDVPEWYIESCKKIKYMFPKGHAVAYCMMAMRIAYFKVYHPLAYYAAYFSTRASDFDGELILQGELAVRKQLDEYYELGNNASTKEKNMITILEIVYEMYKRGYTFKPVDLYKSHGIKFLIEEDAIRPPLSCLVGVGANAANSIYEESKRGEFISKEDLRLRCKVSKTVIETLDNCGALEGMDDTNQLSLFNL</sequence>
<keyword evidence="6 11" id="KW-0540">Nuclease</keyword>
<dbReference type="NCBIfam" id="TIGR01405">
    <property type="entry name" value="polC_Gram_pos"/>
    <property type="match status" value="1"/>
</dbReference>
<dbReference type="Gene3D" id="3.30.1900.20">
    <property type="match status" value="2"/>
</dbReference>
<comment type="function">
    <text evidence="1 11">Required for replicative DNA synthesis. This DNA polymerase also exhibits 3' to 5' exonuclease activity.</text>
</comment>
<dbReference type="Gene3D" id="1.10.150.870">
    <property type="match status" value="1"/>
</dbReference>
<evidence type="ECO:0000256" key="4">
    <source>
        <dbReference type="ARBA" id="ARBA00022695"/>
    </source>
</evidence>
<evidence type="ECO:0000313" key="15">
    <source>
        <dbReference type="EMBL" id="MBO1263676.1"/>
    </source>
</evidence>
<dbReference type="GO" id="GO:0006261">
    <property type="term" value="P:DNA-templated DNA replication"/>
    <property type="evidence" value="ECO:0007669"/>
    <property type="project" value="UniProtKB-UniRule"/>
</dbReference>
<keyword evidence="5 11" id="KW-0235">DNA replication</keyword>
<dbReference type="InterPro" id="IPR006054">
    <property type="entry name" value="DnaQ"/>
</dbReference>
<dbReference type="NCBIfam" id="TIGR00573">
    <property type="entry name" value="dnaq"/>
    <property type="match status" value="1"/>
</dbReference>
<dbReference type="InterPro" id="IPR012340">
    <property type="entry name" value="NA-bd_OB-fold"/>
</dbReference>
<dbReference type="Gene3D" id="1.10.150.700">
    <property type="entry name" value="PolC, middle finger domain"/>
    <property type="match status" value="2"/>
</dbReference>